<evidence type="ECO:0000256" key="1">
    <source>
        <dbReference type="SAM" id="MobiDB-lite"/>
    </source>
</evidence>
<reference evidence="2" key="1">
    <citation type="journal article" date="2023" name="Mol. Biol. Evol.">
        <title>Third-Generation Sequencing Reveals the Adaptive Role of the Epigenome in Three Deep-Sea Polychaetes.</title>
        <authorList>
            <person name="Perez M."/>
            <person name="Aroh O."/>
            <person name="Sun Y."/>
            <person name="Lan Y."/>
            <person name="Juniper S.K."/>
            <person name="Young C.R."/>
            <person name="Angers B."/>
            <person name="Qian P.Y."/>
        </authorList>
    </citation>
    <scope>NUCLEOTIDE SEQUENCE</scope>
    <source>
        <strain evidence="2">R07B-5</strain>
    </source>
</reference>
<keyword evidence="3" id="KW-1185">Reference proteome</keyword>
<evidence type="ECO:0000313" key="2">
    <source>
        <dbReference type="EMBL" id="KAK2171538.1"/>
    </source>
</evidence>
<sequence length="276" mass="31046">MKTIDLLAKEGFNSMEALALLDGDDLVQTKIARGQQKLLLSVIRPLQQSHKTTTQSNMATETAATCRDRTARSTAADGQTTGSGDQGRMEIQSHVLDVVDNDIMFLDIGTNNISVVDPLHWETASSLMQATRLSWPQFAAAACEVEDFMTGFYYFYKIHADQSWRGLAGSPICQLASTPLFGGLNRTLGQEPIADLFVMSTPDMSSYRDINSDSAESQCELWGRDEAQCKHKRIYVTQLAPEIFQCHRCWKAWSELFVTWTTFWFMAQTRDNMTQE</sequence>
<feature type="compositionally biased region" description="Polar residues" evidence="1">
    <location>
        <begin position="50"/>
        <end position="63"/>
    </location>
</feature>
<evidence type="ECO:0000313" key="3">
    <source>
        <dbReference type="Proteomes" id="UP001209878"/>
    </source>
</evidence>
<accession>A0AAD9KJ84</accession>
<proteinExistence type="predicted"/>
<organism evidence="2 3">
    <name type="scientific">Ridgeia piscesae</name>
    <name type="common">Tubeworm</name>
    <dbReference type="NCBI Taxonomy" id="27915"/>
    <lineage>
        <taxon>Eukaryota</taxon>
        <taxon>Metazoa</taxon>
        <taxon>Spiralia</taxon>
        <taxon>Lophotrochozoa</taxon>
        <taxon>Annelida</taxon>
        <taxon>Polychaeta</taxon>
        <taxon>Sedentaria</taxon>
        <taxon>Canalipalpata</taxon>
        <taxon>Sabellida</taxon>
        <taxon>Siboglinidae</taxon>
        <taxon>Ridgeia</taxon>
    </lineage>
</organism>
<gene>
    <name evidence="2" type="ORF">NP493_1056g01011</name>
</gene>
<dbReference type="AlphaFoldDB" id="A0AAD9KJ84"/>
<dbReference type="EMBL" id="JAODUO010001055">
    <property type="protein sequence ID" value="KAK2171538.1"/>
    <property type="molecule type" value="Genomic_DNA"/>
</dbReference>
<comment type="caution">
    <text evidence="2">The sequence shown here is derived from an EMBL/GenBank/DDBJ whole genome shotgun (WGS) entry which is preliminary data.</text>
</comment>
<feature type="region of interest" description="Disordered" evidence="1">
    <location>
        <begin position="50"/>
        <end position="87"/>
    </location>
</feature>
<feature type="compositionally biased region" description="Polar residues" evidence="1">
    <location>
        <begin position="72"/>
        <end position="83"/>
    </location>
</feature>
<name>A0AAD9KJ84_RIDPI</name>
<dbReference type="Proteomes" id="UP001209878">
    <property type="component" value="Unassembled WGS sequence"/>
</dbReference>
<protein>
    <submittedName>
        <fullName evidence="2">Uncharacterized protein</fullName>
    </submittedName>
</protein>